<keyword evidence="1" id="KW-0677">Repeat</keyword>
<dbReference type="Gene3D" id="3.40.50.300">
    <property type="entry name" value="P-loop containing nucleotide triphosphate hydrolases"/>
    <property type="match status" value="2"/>
</dbReference>
<evidence type="ECO:0000259" key="5">
    <source>
        <dbReference type="PROSITE" id="PS50893"/>
    </source>
</evidence>
<dbReference type="PANTHER" id="PTHR19211:SF6">
    <property type="entry name" value="BLL7188 PROTEIN"/>
    <property type="match status" value="1"/>
</dbReference>
<feature type="region of interest" description="Disordered" evidence="4">
    <location>
        <begin position="257"/>
        <end position="278"/>
    </location>
</feature>
<protein>
    <submittedName>
        <fullName evidence="6">ABC transporter ATP-binding protein</fullName>
    </submittedName>
</protein>
<evidence type="ECO:0000256" key="2">
    <source>
        <dbReference type="ARBA" id="ARBA00022741"/>
    </source>
</evidence>
<evidence type="ECO:0000313" key="7">
    <source>
        <dbReference type="Proteomes" id="UP000254711"/>
    </source>
</evidence>
<dbReference type="EMBL" id="QQSY01000001">
    <property type="protein sequence ID" value="RDJ00122.1"/>
    <property type="molecule type" value="Genomic_DNA"/>
</dbReference>
<proteinExistence type="predicted"/>
<dbReference type="SMART" id="SM00382">
    <property type="entry name" value="AAA"/>
    <property type="match status" value="2"/>
</dbReference>
<keyword evidence="2" id="KW-0547">Nucleotide-binding</keyword>
<dbReference type="GO" id="GO:0016887">
    <property type="term" value="F:ATP hydrolysis activity"/>
    <property type="evidence" value="ECO:0007669"/>
    <property type="project" value="InterPro"/>
</dbReference>
<dbReference type="SUPFAM" id="SSF52540">
    <property type="entry name" value="P-loop containing nucleoside triphosphate hydrolases"/>
    <property type="match status" value="2"/>
</dbReference>
<evidence type="ECO:0000256" key="3">
    <source>
        <dbReference type="ARBA" id="ARBA00022840"/>
    </source>
</evidence>
<dbReference type="PANTHER" id="PTHR19211">
    <property type="entry name" value="ATP-BINDING TRANSPORT PROTEIN-RELATED"/>
    <property type="match status" value="1"/>
</dbReference>
<evidence type="ECO:0000256" key="4">
    <source>
        <dbReference type="SAM" id="MobiDB-lite"/>
    </source>
</evidence>
<evidence type="ECO:0000313" key="6">
    <source>
        <dbReference type="EMBL" id="RDJ00122.1"/>
    </source>
</evidence>
<dbReference type="InterPro" id="IPR050611">
    <property type="entry name" value="ABCF"/>
</dbReference>
<dbReference type="Proteomes" id="UP000254711">
    <property type="component" value="Unassembled WGS sequence"/>
</dbReference>
<gene>
    <name evidence="6" type="ORF">DVT68_04695</name>
</gene>
<dbReference type="InterPro" id="IPR027417">
    <property type="entry name" value="P-loop_NTPase"/>
</dbReference>
<dbReference type="InterPro" id="IPR003439">
    <property type="entry name" value="ABC_transporter-like_ATP-bd"/>
</dbReference>
<dbReference type="PROSITE" id="PS50893">
    <property type="entry name" value="ABC_TRANSPORTER_2"/>
    <property type="match status" value="1"/>
</dbReference>
<dbReference type="GO" id="GO:0005524">
    <property type="term" value="F:ATP binding"/>
    <property type="evidence" value="ECO:0007669"/>
    <property type="project" value="UniProtKB-KW"/>
</dbReference>
<evidence type="ECO:0000256" key="1">
    <source>
        <dbReference type="ARBA" id="ARBA00022737"/>
    </source>
</evidence>
<dbReference type="AlphaFoldDB" id="A0A370KC07"/>
<accession>A0A370KC07</accession>
<dbReference type="Pfam" id="PF00005">
    <property type="entry name" value="ABC_tran"/>
    <property type="match status" value="2"/>
</dbReference>
<organism evidence="6 7">
    <name type="scientific">Dyella solisilvae</name>
    <dbReference type="NCBI Taxonomy" id="1920168"/>
    <lineage>
        <taxon>Bacteria</taxon>
        <taxon>Pseudomonadati</taxon>
        <taxon>Pseudomonadota</taxon>
        <taxon>Gammaproteobacteria</taxon>
        <taxon>Lysobacterales</taxon>
        <taxon>Rhodanobacteraceae</taxon>
        <taxon>Dyella</taxon>
    </lineage>
</organism>
<keyword evidence="7" id="KW-1185">Reference proteome</keyword>
<comment type="caution">
    <text evidence="6">The sequence shown here is derived from an EMBL/GenBank/DDBJ whole genome shotgun (WGS) entry which is preliminary data.</text>
</comment>
<reference evidence="6 7" key="1">
    <citation type="submission" date="2018-07" db="EMBL/GenBank/DDBJ databases">
        <title>Dyella solisilvae sp. nov., isolated from the pine and broad-leaved mixed forest soil.</title>
        <authorList>
            <person name="Gao Z."/>
            <person name="Qiu L."/>
        </authorList>
    </citation>
    <scope>NUCLEOTIDE SEQUENCE [LARGE SCALE GENOMIC DNA]</scope>
    <source>
        <strain evidence="6 7">DHG54</strain>
    </source>
</reference>
<sequence length="532" mass="58989">MPLPSGGSMTAIAIHIHQLGFAPAGRDPVFADLEASIACDSHALVGRNGSGKSLLGQLLAGRLAPTHGQLIRHVELGYLPQRLPAFSGSIAEALGVHQKLNALRRIEAGSVDPADFETLADDWAIGERCSRWLADAGVSDALARPWESLSGGERIRLQLTRLFESADRFLILDEPGNHLDQRNRRWLRERLHAHAGGYLLISHDRDLLADAGNIHELSTLGLRRYGGGYDTYATRRDAETQAAERQLDQARRELRALDQRQRKEQERLAKRQHKADRERANANMPTILLDRRKQRSEDTQARLHTAQRLQHARLREQVGDARARVEAHRTQRFDFGALAATPSVLHLDGVVPPHGHREPINLHLASGQRLFVGGDNGSGKSSLLAAVMGRVAPRAGRIRRGKKVLLIDQHYSLLRDQQSALDNLRALSPGHSVTRYREYLAGIGLQRERAQLPVSCLSGGERVKLALLVLDSALEPYDLLLLDEPDSHLDLDSRRVLEQALADYRGSLVLVSHDPQLVAHAGIDQQLHLKKP</sequence>
<dbReference type="InterPro" id="IPR003593">
    <property type="entry name" value="AAA+_ATPase"/>
</dbReference>
<feature type="domain" description="ABC transporter" evidence="5">
    <location>
        <begin position="14"/>
        <end position="245"/>
    </location>
</feature>
<name>A0A370KC07_9GAMM</name>
<keyword evidence="3 6" id="KW-0067">ATP-binding</keyword>